<keyword evidence="3" id="KW-1003">Cell membrane</keyword>
<dbReference type="STRING" id="679937.Bcop_2217"/>
<feature type="transmembrane region" description="Helical" evidence="8">
    <location>
        <begin position="262"/>
        <end position="291"/>
    </location>
</feature>
<feature type="transmembrane region" description="Helical" evidence="8">
    <location>
        <begin position="337"/>
        <end position="358"/>
    </location>
</feature>
<dbReference type="EC" id="3.6.3.14" evidence="9"/>
<organism evidence="9 10">
    <name type="scientific">Bacteroides coprosuis DSM 18011</name>
    <dbReference type="NCBI Taxonomy" id="679937"/>
    <lineage>
        <taxon>Bacteria</taxon>
        <taxon>Pseudomonadati</taxon>
        <taxon>Bacteroidota</taxon>
        <taxon>Bacteroidia</taxon>
        <taxon>Bacteroidales</taxon>
        <taxon>Bacteroidaceae</taxon>
        <taxon>Bacteroides</taxon>
    </lineage>
</organism>
<evidence type="ECO:0000256" key="5">
    <source>
        <dbReference type="ARBA" id="ARBA00022989"/>
    </source>
</evidence>
<dbReference type="InterPro" id="IPR003445">
    <property type="entry name" value="Cat_transpt"/>
</dbReference>
<feature type="transmembrane region" description="Helical" evidence="8">
    <location>
        <begin position="90"/>
        <end position="107"/>
    </location>
</feature>
<proteinExistence type="predicted"/>
<protein>
    <submittedName>
        <fullName evidence="9">H(+)-transporting two-sector ATPase</fullName>
        <ecNumber evidence="9">3.6.3.14</ecNumber>
    </submittedName>
</protein>
<dbReference type="HOGENOM" id="CLU_026429_3_1_10"/>
<evidence type="ECO:0000256" key="8">
    <source>
        <dbReference type="SAM" id="Phobius"/>
    </source>
</evidence>
<feature type="transmembrane region" description="Helical" evidence="8">
    <location>
        <begin position="391"/>
        <end position="410"/>
    </location>
</feature>
<keyword evidence="10" id="KW-1185">Reference proteome</keyword>
<dbReference type="GO" id="GO:0008324">
    <property type="term" value="F:monoatomic cation transmembrane transporter activity"/>
    <property type="evidence" value="ECO:0007669"/>
    <property type="project" value="InterPro"/>
</dbReference>
<dbReference type="Pfam" id="PF02386">
    <property type="entry name" value="TrkH"/>
    <property type="match status" value="1"/>
</dbReference>
<dbReference type="GO" id="GO:0030001">
    <property type="term" value="P:metal ion transport"/>
    <property type="evidence" value="ECO:0007669"/>
    <property type="project" value="UniProtKB-ARBA"/>
</dbReference>
<feature type="transmembrane region" description="Helical" evidence="8">
    <location>
        <begin position="156"/>
        <end position="177"/>
    </location>
</feature>
<evidence type="ECO:0000256" key="4">
    <source>
        <dbReference type="ARBA" id="ARBA00022692"/>
    </source>
</evidence>
<evidence type="ECO:0000256" key="3">
    <source>
        <dbReference type="ARBA" id="ARBA00022475"/>
    </source>
</evidence>
<keyword evidence="5 8" id="KW-1133">Transmembrane helix</keyword>
<feature type="transmembrane region" description="Helical" evidence="8">
    <location>
        <begin position="472"/>
        <end position="489"/>
    </location>
</feature>
<name>F3ZUD2_9BACE</name>
<feature type="transmembrane region" description="Helical" evidence="8">
    <location>
        <begin position="510"/>
        <end position="531"/>
    </location>
</feature>
<evidence type="ECO:0000313" key="10">
    <source>
        <dbReference type="Proteomes" id="UP000018439"/>
    </source>
</evidence>
<keyword evidence="7 8" id="KW-0472">Membrane</keyword>
<keyword evidence="4 8" id="KW-0812">Transmembrane</keyword>
<gene>
    <name evidence="9" type="ORF">Bcop_2217</name>
</gene>
<keyword evidence="9" id="KW-0378">Hydrolase</keyword>
<keyword evidence="2" id="KW-0813">Transport</keyword>
<dbReference type="EMBL" id="CM001167">
    <property type="protein sequence ID" value="EGJ72380.1"/>
    <property type="molecule type" value="Genomic_DNA"/>
</dbReference>
<dbReference type="Proteomes" id="UP000018439">
    <property type="component" value="Chromosome"/>
</dbReference>
<feature type="transmembrane region" description="Helical" evidence="8">
    <location>
        <begin position="183"/>
        <end position="202"/>
    </location>
</feature>
<keyword evidence="6" id="KW-0406">Ion transport</keyword>
<comment type="subcellular location">
    <subcellularLocation>
        <location evidence="1">Cell membrane</location>
        <topology evidence="1">Multi-pass membrane protein</topology>
    </subcellularLocation>
</comment>
<evidence type="ECO:0000256" key="6">
    <source>
        <dbReference type="ARBA" id="ARBA00023065"/>
    </source>
</evidence>
<dbReference type="AlphaFoldDB" id="F3ZUD2"/>
<dbReference type="GO" id="GO:0005886">
    <property type="term" value="C:plasma membrane"/>
    <property type="evidence" value="ECO:0007669"/>
    <property type="project" value="UniProtKB-SubCell"/>
</dbReference>
<dbReference type="eggNOG" id="COG0168">
    <property type="taxonomic scope" value="Bacteria"/>
</dbReference>
<feature type="transmembrane region" description="Helical" evidence="8">
    <location>
        <begin position="21"/>
        <end position="47"/>
    </location>
</feature>
<feature type="transmembrane region" description="Helical" evidence="8">
    <location>
        <begin position="567"/>
        <end position="588"/>
    </location>
</feature>
<feature type="transmembrane region" description="Helical" evidence="8">
    <location>
        <begin position="447"/>
        <end position="466"/>
    </location>
</feature>
<reference evidence="9 10" key="1">
    <citation type="journal article" date="2011" name="Stand. Genomic Sci.">
        <title>Non-contiguous finished genome sequence of Bacteroides coprosuis type strain (PC139).</title>
        <authorList>
            <person name="Land M."/>
            <person name="Held B."/>
            <person name="Gronow S."/>
            <person name="Abt B."/>
            <person name="Lucas S."/>
            <person name="Del Rio T.G."/>
            <person name="Nolan M."/>
            <person name="Tice H."/>
            <person name="Cheng J.F."/>
            <person name="Pitluck S."/>
            <person name="Liolios K."/>
            <person name="Pagani I."/>
            <person name="Ivanova N."/>
            <person name="Mavromatis K."/>
            <person name="Mikhailova N."/>
            <person name="Pati A."/>
            <person name="Tapia R."/>
            <person name="Han C."/>
            <person name="Goodwin L."/>
            <person name="Chen A."/>
            <person name="Palaniappan K."/>
            <person name="Hauser L."/>
            <person name="Brambilla E.M."/>
            <person name="Rohde M."/>
            <person name="Goker M."/>
            <person name="Detter J.C."/>
            <person name="Woyke T."/>
            <person name="Bristow J."/>
            <person name="Eisen J.A."/>
            <person name="Markowitz V."/>
            <person name="Hugenholtz P."/>
            <person name="Kyrpides N.C."/>
            <person name="Klenk H.P."/>
            <person name="Lapidus A."/>
        </authorList>
    </citation>
    <scope>NUCLEOTIDE SEQUENCE [LARGE SCALE GENOMIC DNA]</scope>
    <source>
        <strain evidence="9 10">DSM 18011</strain>
    </source>
</reference>
<dbReference type="PANTHER" id="PTHR32024:SF1">
    <property type="entry name" value="KTR SYSTEM POTASSIUM UPTAKE PROTEIN B"/>
    <property type="match status" value="1"/>
</dbReference>
<feature type="transmembrane region" description="Helical" evidence="8">
    <location>
        <begin position="303"/>
        <end position="325"/>
    </location>
</feature>
<accession>F3ZUD2</accession>
<evidence type="ECO:0000313" key="9">
    <source>
        <dbReference type="EMBL" id="EGJ72380.1"/>
    </source>
</evidence>
<feature type="transmembrane region" description="Helical" evidence="8">
    <location>
        <begin position="127"/>
        <end position="149"/>
    </location>
</feature>
<dbReference type="OrthoDB" id="9810952at2"/>
<feature type="transmembrane region" description="Helical" evidence="8">
    <location>
        <begin position="214"/>
        <end position="242"/>
    </location>
</feature>
<sequence length="606" mass="67164">MKIYHKFLLYQNKLLRPYVDVSLKIVEALTYVASLIFILTIVYRYGYDVTSEQLHTISLIYKSVWILFLIDFFLHVFLSYSDTKREYKKTTWVLSILLMLSLIPVIFKRPEESGGILQFWEFMSSKTYRSGLLLVFSLFNLSNGLIRLLGRKTNPALMLAGSFIVIIIIGSGLLMLPNCTVDGINWVDSVFVSTSAVCVTGLSPVDIATTFTPIGLTIIIILIQIGGLGVMTFTSFFAMFFMGNTSVYNQLVVRDMMSTNSLGSLFSTLMYILFFTLVIEGVGAFAIWSSIHDTLGMSLNEEIAFSVFHSISAFCNAGFSTLPGGMGDPLVFNQNSIFIYVSLLIVLGGIGFPILVNFKNALKIRFQRLVAFVRHQNPPHIYRLYSLNTKIVLYTSAILILGGTLLIGFLEWNGALAGMGFFEKITKALFMAVSPRSAGFSFIDPDTLRVQTFFIFLLFMWIGGAAQSTAGGVKVNTIAVVFLNVMAMLKRSDRIEVFGRKISSQSVRRAHATVFISLIVLVLSLFILTLLEPNISPSLLGYECVAAMSTCGAGLGITPLFGTPAKFLIVALMLVGRVGIITILLGFIKQKNKRNYNYPSGDIIIN</sequence>
<evidence type="ECO:0000256" key="1">
    <source>
        <dbReference type="ARBA" id="ARBA00004651"/>
    </source>
</evidence>
<feature type="transmembrane region" description="Helical" evidence="8">
    <location>
        <begin position="59"/>
        <end position="78"/>
    </location>
</feature>
<evidence type="ECO:0000256" key="7">
    <source>
        <dbReference type="ARBA" id="ARBA00023136"/>
    </source>
</evidence>
<dbReference type="GO" id="GO:0016787">
    <property type="term" value="F:hydrolase activity"/>
    <property type="evidence" value="ECO:0007669"/>
    <property type="project" value="UniProtKB-KW"/>
</dbReference>
<evidence type="ECO:0000256" key="2">
    <source>
        <dbReference type="ARBA" id="ARBA00022448"/>
    </source>
</evidence>
<dbReference type="PANTHER" id="PTHR32024">
    <property type="entry name" value="TRK SYSTEM POTASSIUM UPTAKE PROTEIN TRKG-RELATED"/>
    <property type="match status" value="1"/>
</dbReference>